<dbReference type="EMBL" id="CH479212">
    <property type="protein sequence ID" value="EDW33212.1"/>
    <property type="molecule type" value="Genomic_DNA"/>
</dbReference>
<sequence length="133" mass="13897">MDKSLPTPRPVLIHRWMRANVFQLTEHMQRHGGNVLALGSIPIGIGHVREGHGYALEGDILDYAHGPILVASRLGGDAVGRLELESIVARGIGRRIVVIDGAIEHHGGIGGGGTGGCNCEGQQKLGGMGLAAE</sequence>
<organism evidence="2">
    <name type="scientific">Drosophila persimilis</name>
    <name type="common">Fruit fly</name>
    <dbReference type="NCBI Taxonomy" id="7234"/>
    <lineage>
        <taxon>Eukaryota</taxon>
        <taxon>Metazoa</taxon>
        <taxon>Ecdysozoa</taxon>
        <taxon>Arthropoda</taxon>
        <taxon>Hexapoda</taxon>
        <taxon>Insecta</taxon>
        <taxon>Pterygota</taxon>
        <taxon>Neoptera</taxon>
        <taxon>Endopterygota</taxon>
        <taxon>Diptera</taxon>
        <taxon>Brachycera</taxon>
        <taxon>Muscomorpha</taxon>
        <taxon>Ephydroidea</taxon>
        <taxon>Drosophilidae</taxon>
        <taxon>Drosophila</taxon>
        <taxon>Sophophora</taxon>
    </lineage>
</organism>
<accession>B4H5Z5</accession>
<evidence type="ECO:0000313" key="1">
    <source>
        <dbReference type="EMBL" id="EDW33212.1"/>
    </source>
</evidence>
<dbReference type="Proteomes" id="UP000008744">
    <property type="component" value="Unassembled WGS sequence"/>
</dbReference>
<evidence type="ECO:0000313" key="2">
    <source>
        <dbReference type="Proteomes" id="UP000008744"/>
    </source>
</evidence>
<proteinExistence type="predicted"/>
<dbReference type="HOGENOM" id="CLU_1908876_0_0_1"/>
<protein>
    <submittedName>
        <fullName evidence="1">GL24676</fullName>
    </submittedName>
</protein>
<reference evidence="1 2" key="1">
    <citation type="journal article" date="2007" name="Nature">
        <title>Evolution of genes and genomes on the Drosophila phylogeny.</title>
        <authorList>
            <consortium name="Drosophila 12 Genomes Consortium"/>
            <person name="Clark A.G."/>
            <person name="Eisen M.B."/>
            <person name="Smith D.R."/>
            <person name="Bergman C.M."/>
            <person name="Oliver B."/>
            <person name="Markow T.A."/>
            <person name="Kaufman T.C."/>
            <person name="Kellis M."/>
            <person name="Gelbart W."/>
            <person name="Iyer V.N."/>
            <person name="Pollard D.A."/>
            <person name="Sackton T.B."/>
            <person name="Larracuente A.M."/>
            <person name="Singh N.D."/>
            <person name="Abad J.P."/>
            <person name="Abt D.N."/>
            <person name="Adryan B."/>
            <person name="Aguade M."/>
            <person name="Akashi H."/>
            <person name="Anderson W.W."/>
            <person name="Aquadro C.F."/>
            <person name="Ardell D.H."/>
            <person name="Arguello R."/>
            <person name="Artieri C.G."/>
            <person name="Barbash D.A."/>
            <person name="Barker D."/>
            <person name="Barsanti P."/>
            <person name="Batterham P."/>
            <person name="Batzoglou S."/>
            <person name="Begun D."/>
            <person name="Bhutkar A."/>
            <person name="Blanco E."/>
            <person name="Bosak S.A."/>
            <person name="Bradley R.K."/>
            <person name="Brand A.D."/>
            <person name="Brent M.R."/>
            <person name="Brooks A.N."/>
            <person name="Brown R.H."/>
            <person name="Butlin R.K."/>
            <person name="Caggese C."/>
            <person name="Calvi B.R."/>
            <person name="Bernardo de Carvalho A."/>
            <person name="Caspi A."/>
            <person name="Castrezana S."/>
            <person name="Celniker S.E."/>
            <person name="Chang J.L."/>
            <person name="Chapple C."/>
            <person name="Chatterji S."/>
            <person name="Chinwalla A."/>
            <person name="Civetta A."/>
            <person name="Clifton S.W."/>
            <person name="Comeron J.M."/>
            <person name="Costello J.C."/>
            <person name="Coyne J.A."/>
            <person name="Daub J."/>
            <person name="David R.G."/>
            <person name="Delcher A.L."/>
            <person name="Delehaunty K."/>
            <person name="Do C.B."/>
            <person name="Ebling H."/>
            <person name="Edwards K."/>
            <person name="Eickbush T."/>
            <person name="Evans J.D."/>
            <person name="Filipski A."/>
            <person name="Findeiss S."/>
            <person name="Freyhult E."/>
            <person name="Fulton L."/>
            <person name="Fulton R."/>
            <person name="Garcia A.C."/>
            <person name="Gardiner A."/>
            <person name="Garfield D.A."/>
            <person name="Garvin B.E."/>
            <person name="Gibson G."/>
            <person name="Gilbert D."/>
            <person name="Gnerre S."/>
            <person name="Godfrey J."/>
            <person name="Good R."/>
            <person name="Gotea V."/>
            <person name="Gravely B."/>
            <person name="Greenberg A.J."/>
            <person name="Griffiths-Jones S."/>
            <person name="Gross S."/>
            <person name="Guigo R."/>
            <person name="Gustafson E.A."/>
            <person name="Haerty W."/>
            <person name="Hahn M.W."/>
            <person name="Halligan D.L."/>
            <person name="Halpern A.L."/>
            <person name="Halter G.M."/>
            <person name="Han M.V."/>
            <person name="Heger A."/>
            <person name="Hillier L."/>
            <person name="Hinrichs A.S."/>
            <person name="Holmes I."/>
            <person name="Hoskins R.A."/>
            <person name="Hubisz M.J."/>
            <person name="Hultmark D."/>
            <person name="Huntley M.A."/>
            <person name="Jaffe D.B."/>
            <person name="Jagadeeshan S."/>
            <person name="Jeck W.R."/>
            <person name="Johnson J."/>
            <person name="Jones C.D."/>
            <person name="Jordan W.C."/>
            <person name="Karpen G.H."/>
            <person name="Kataoka E."/>
            <person name="Keightley P.D."/>
            <person name="Kheradpour P."/>
            <person name="Kirkness E.F."/>
            <person name="Koerich L.B."/>
            <person name="Kristiansen K."/>
            <person name="Kudrna D."/>
            <person name="Kulathinal R.J."/>
            <person name="Kumar S."/>
            <person name="Kwok R."/>
            <person name="Lander E."/>
            <person name="Langley C.H."/>
            <person name="Lapoint R."/>
            <person name="Lazzaro B.P."/>
            <person name="Lee S.J."/>
            <person name="Levesque L."/>
            <person name="Li R."/>
            <person name="Lin C.F."/>
            <person name="Lin M.F."/>
            <person name="Lindblad-Toh K."/>
            <person name="Llopart A."/>
            <person name="Long M."/>
            <person name="Low L."/>
            <person name="Lozovsky E."/>
            <person name="Lu J."/>
            <person name="Luo M."/>
            <person name="Machado C.A."/>
            <person name="Makalowski W."/>
            <person name="Marzo M."/>
            <person name="Matsuda M."/>
            <person name="Matzkin L."/>
            <person name="McAllister B."/>
            <person name="McBride C.S."/>
            <person name="McKernan B."/>
            <person name="McKernan K."/>
            <person name="Mendez-Lago M."/>
            <person name="Minx P."/>
            <person name="Mollenhauer M.U."/>
            <person name="Montooth K."/>
            <person name="Mount S.M."/>
            <person name="Mu X."/>
            <person name="Myers E."/>
            <person name="Negre B."/>
            <person name="Newfeld S."/>
            <person name="Nielsen R."/>
            <person name="Noor M.A."/>
            <person name="O'Grady P."/>
            <person name="Pachter L."/>
            <person name="Papaceit M."/>
            <person name="Parisi M.J."/>
            <person name="Parisi M."/>
            <person name="Parts L."/>
            <person name="Pedersen J.S."/>
            <person name="Pesole G."/>
            <person name="Phillippy A.M."/>
            <person name="Ponting C.P."/>
            <person name="Pop M."/>
            <person name="Porcelli D."/>
            <person name="Powell J.R."/>
            <person name="Prohaska S."/>
            <person name="Pruitt K."/>
            <person name="Puig M."/>
            <person name="Quesneville H."/>
            <person name="Ram K.R."/>
            <person name="Rand D."/>
            <person name="Rasmussen M.D."/>
            <person name="Reed L.K."/>
            <person name="Reenan R."/>
            <person name="Reily A."/>
            <person name="Remington K.A."/>
            <person name="Rieger T.T."/>
            <person name="Ritchie M.G."/>
            <person name="Robin C."/>
            <person name="Rogers Y.H."/>
            <person name="Rohde C."/>
            <person name="Rozas J."/>
            <person name="Rubenfield M.J."/>
            <person name="Ruiz A."/>
            <person name="Russo S."/>
            <person name="Salzberg S.L."/>
            <person name="Sanchez-Gracia A."/>
            <person name="Saranga D.J."/>
            <person name="Sato H."/>
            <person name="Schaeffer S.W."/>
            <person name="Schatz M.C."/>
            <person name="Schlenke T."/>
            <person name="Schwartz R."/>
            <person name="Segarra C."/>
            <person name="Singh R.S."/>
            <person name="Sirot L."/>
            <person name="Sirota M."/>
            <person name="Sisneros N.B."/>
            <person name="Smith C.D."/>
            <person name="Smith T.F."/>
            <person name="Spieth J."/>
            <person name="Stage D.E."/>
            <person name="Stark A."/>
            <person name="Stephan W."/>
            <person name="Strausberg R.L."/>
            <person name="Strempel S."/>
            <person name="Sturgill D."/>
            <person name="Sutton G."/>
            <person name="Sutton G.G."/>
            <person name="Tao W."/>
            <person name="Teichmann S."/>
            <person name="Tobari Y.N."/>
            <person name="Tomimura Y."/>
            <person name="Tsolas J.M."/>
            <person name="Valente V.L."/>
            <person name="Venter E."/>
            <person name="Venter J.C."/>
            <person name="Vicario S."/>
            <person name="Vieira F.G."/>
            <person name="Vilella A.J."/>
            <person name="Villasante A."/>
            <person name="Walenz B."/>
            <person name="Wang J."/>
            <person name="Wasserman M."/>
            <person name="Watts T."/>
            <person name="Wilson D."/>
            <person name="Wilson R.K."/>
            <person name="Wing R.A."/>
            <person name="Wolfner M.F."/>
            <person name="Wong A."/>
            <person name="Wong G.K."/>
            <person name="Wu C.I."/>
            <person name="Wu G."/>
            <person name="Yamamoto D."/>
            <person name="Yang H.P."/>
            <person name="Yang S.P."/>
            <person name="Yorke J.A."/>
            <person name="Yoshida K."/>
            <person name="Zdobnov E."/>
            <person name="Zhang P."/>
            <person name="Zhang Y."/>
            <person name="Zimin A.V."/>
            <person name="Baldwin J."/>
            <person name="Abdouelleil A."/>
            <person name="Abdulkadir J."/>
            <person name="Abebe A."/>
            <person name="Abera B."/>
            <person name="Abreu J."/>
            <person name="Acer S.C."/>
            <person name="Aftuck L."/>
            <person name="Alexander A."/>
            <person name="An P."/>
            <person name="Anderson E."/>
            <person name="Anderson S."/>
            <person name="Arachi H."/>
            <person name="Azer M."/>
            <person name="Bachantsang P."/>
            <person name="Barry A."/>
            <person name="Bayul T."/>
            <person name="Berlin A."/>
            <person name="Bessette D."/>
            <person name="Bloom T."/>
            <person name="Blye J."/>
            <person name="Boguslavskiy L."/>
            <person name="Bonnet C."/>
            <person name="Boukhgalter B."/>
            <person name="Bourzgui I."/>
            <person name="Brown A."/>
            <person name="Cahill P."/>
            <person name="Channer S."/>
            <person name="Cheshatsang Y."/>
            <person name="Chuda L."/>
            <person name="Citroen M."/>
            <person name="Collymore A."/>
            <person name="Cooke P."/>
            <person name="Costello M."/>
            <person name="D'Aco K."/>
            <person name="Daza R."/>
            <person name="De Haan G."/>
            <person name="DeGray S."/>
            <person name="DeMaso C."/>
            <person name="Dhargay N."/>
            <person name="Dooley K."/>
            <person name="Dooley E."/>
            <person name="Doricent M."/>
            <person name="Dorje P."/>
            <person name="Dorjee K."/>
            <person name="Dupes A."/>
            <person name="Elong R."/>
            <person name="Falk J."/>
            <person name="Farina A."/>
            <person name="Faro S."/>
            <person name="Ferguson D."/>
            <person name="Fisher S."/>
            <person name="Foley C.D."/>
            <person name="Franke A."/>
            <person name="Friedrich D."/>
            <person name="Gadbois L."/>
            <person name="Gearin G."/>
            <person name="Gearin C.R."/>
            <person name="Giannoukos G."/>
            <person name="Goode T."/>
            <person name="Graham J."/>
            <person name="Grandbois E."/>
            <person name="Grewal S."/>
            <person name="Gyaltsen K."/>
            <person name="Hafez N."/>
            <person name="Hagos B."/>
            <person name="Hall J."/>
            <person name="Henson C."/>
            <person name="Hollinger A."/>
            <person name="Honan T."/>
            <person name="Huard M.D."/>
            <person name="Hughes L."/>
            <person name="Hurhula B."/>
            <person name="Husby M.E."/>
            <person name="Kamat A."/>
            <person name="Kanga B."/>
            <person name="Kashin S."/>
            <person name="Khazanovich D."/>
            <person name="Kisner P."/>
            <person name="Lance K."/>
            <person name="Lara M."/>
            <person name="Lee W."/>
            <person name="Lennon N."/>
            <person name="Letendre F."/>
            <person name="LeVine R."/>
            <person name="Lipovsky A."/>
            <person name="Liu X."/>
            <person name="Liu J."/>
            <person name="Liu S."/>
            <person name="Lokyitsang T."/>
            <person name="Lokyitsang Y."/>
            <person name="Lubonja R."/>
            <person name="Lui A."/>
            <person name="MacDonald P."/>
            <person name="Magnisalis V."/>
            <person name="Maru K."/>
            <person name="Matthews C."/>
            <person name="McCusker W."/>
            <person name="McDonough S."/>
            <person name="Mehta T."/>
            <person name="Meldrim J."/>
            <person name="Meneus L."/>
            <person name="Mihai O."/>
            <person name="Mihalev A."/>
            <person name="Mihova T."/>
            <person name="Mittelman R."/>
            <person name="Mlenga V."/>
            <person name="Montmayeur A."/>
            <person name="Mulrain L."/>
            <person name="Navidi A."/>
            <person name="Naylor J."/>
            <person name="Negash T."/>
            <person name="Nguyen T."/>
            <person name="Nguyen N."/>
            <person name="Nicol R."/>
            <person name="Norbu C."/>
            <person name="Norbu N."/>
            <person name="Novod N."/>
            <person name="O'Neill B."/>
            <person name="Osman S."/>
            <person name="Markiewicz E."/>
            <person name="Oyono O.L."/>
            <person name="Patti C."/>
            <person name="Phunkhang P."/>
            <person name="Pierre F."/>
            <person name="Priest M."/>
            <person name="Raghuraman S."/>
            <person name="Rege F."/>
            <person name="Reyes R."/>
            <person name="Rise C."/>
            <person name="Rogov P."/>
            <person name="Ross K."/>
            <person name="Ryan E."/>
            <person name="Settipalli S."/>
            <person name="Shea T."/>
            <person name="Sherpa N."/>
            <person name="Shi L."/>
            <person name="Shih D."/>
            <person name="Sparrow T."/>
            <person name="Spaulding J."/>
            <person name="Stalker J."/>
            <person name="Stange-Thomann N."/>
            <person name="Stavropoulos S."/>
            <person name="Stone C."/>
            <person name="Strader C."/>
            <person name="Tesfaye S."/>
            <person name="Thomson T."/>
            <person name="Thoulutsang Y."/>
            <person name="Thoulutsang D."/>
            <person name="Topham K."/>
            <person name="Topping I."/>
            <person name="Tsamla T."/>
            <person name="Vassiliev H."/>
            <person name="Vo A."/>
            <person name="Wangchuk T."/>
            <person name="Wangdi T."/>
            <person name="Weiand M."/>
            <person name="Wilkinson J."/>
            <person name="Wilson A."/>
            <person name="Yadav S."/>
            <person name="Young G."/>
            <person name="Yu Q."/>
            <person name="Zembek L."/>
            <person name="Zhong D."/>
            <person name="Zimmer A."/>
            <person name="Zwirko Z."/>
            <person name="Jaffe D.B."/>
            <person name="Alvarez P."/>
            <person name="Brockman W."/>
            <person name="Butler J."/>
            <person name="Chin C."/>
            <person name="Gnerre S."/>
            <person name="Grabherr M."/>
            <person name="Kleber M."/>
            <person name="Mauceli E."/>
            <person name="MacCallum I."/>
        </authorList>
    </citation>
    <scope>NUCLEOTIDE SEQUENCE [LARGE SCALE GENOMIC DNA]</scope>
    <source>
        <strain evidence="2">MSH-3 / Tucson 14011-0111.49</strain>
    </source>
</reference>
<keyword evidence="2" id="KW-1185">Reference proteome</keyword>
<name>B4H5Z5_DROPE</name>
<dbReference type="AlphaFoldDB" id="B4H5Z5"/>
<gene>
    <name evidence="1" type="primary">Dper\GL24676</name>
    <name evidence="1" type="ORF">Dper_GL24676</name>
</gene>